<sequence length="115" mass="12244">MAAQKFIENSNAEAKSEDEDAEAENMDKDTGIENEENRDVGMYNEDGRSDVEGSTVYVDENGIGGVIVAQGTVAIFEDSGRLNKVSADGNEVSANVDGAESLTDVVLLDKLAQKL</sequence>
<dbReference type="AlphaFoldDB" id="A0A1X6MJB1"/>
<evidence type="ECO:0000313" key="2">
    <source>
        <dbReference type="EMBL" id="OSX56326.1"/>
    </source>
</evidence>
<name>A0A1X6MJB1_9APHY</name>
<dbReference type="GeneID" id="36326512"/>
<reference evidence="2 3" key="1">
    <citation type="submission" date="2017-04" db="EMBL/GenBank/DDBJ databases">
        <title>Genome Sequence of the Model Brown-Rot Fungus Postia placenta SB12.</title>
        <authorList>
            <consortium name="DOE Joint Genome Institute"/>
            <person name="Gaskell J."/>
            <person name="Kersten P."/>
            <person name="Larrondo L.F."/>
            <person name="Canessa P."/>
            <person name="Martinez D."/>
            <person name="Hibbett D."/>
            <person name="Schmoll M."/>
            <person name="Kubicek C.P."/>
            <person name="Martinez A.T."/>
            <person name="Yadav J."/>
            <person name="Master E."/>
            <person name="Magnuson J.K."/>
            <person name="James T."/>
            <person name="Yaver D."/>
            <person name="Berka R."/>
            <person name="Labutti K."/>
            <person name="Lipzen A."/>
            <person name="Aerts A."/>
            <person name="Barry K."/>
            <person name="Henrissat B."/>
            <person name="Blanchette R."/>
            <person name="Grigoriev I."/>
            <person name="Cullen D."/>
        </authorList>
    </citation>
    <scope>NUCLEOTIDE SEQUENCE [LARGE SCALE GENOMIC DNA]</scope>
    <source>
        <strain evidence="2 3">MAD-698-R-SB12</strain>
    </source>
</reference>
<gene>
    <name evidence="2" type="ORF">POSPLADRAFT_1062816</name>
</gene>
<proteinExistence type="predicted"/>
<protein>
    <submittedName>
        <fullName evidence="2">Uncharacterized protein</fullName>
    </submittedName>
</protein>
<organism evidence="2 3">
    <name type="scientific">Postia placenta MAD-698-R-SB12</name>
    <dbReference type="NCBI Taxonomy" id="670580"/>
    <lineage>
        <taxon>Eukaryota</taxon>
        <taxon>Fungi</taxon>
        <taxon>Dikarya</taxon>
        <taxon>Basidiomycota</taxon>
        <taxon>Agaricomycotina</taxon>
        <taxon>Agaricomycetes</taxon>
        <taxon>Polyporales</taxon>
        <taxon>Adustoporiaceae</taxon>
        <taxon>Rhodonia</taxon>
    </lineage>
</organism>
<evidence type="ECO:0000313" key="3">
    <source>
        <dbReference type="Proteomes" id="UP000194127"/>
    </source>
</evidence>
<feature type="region of interest" description="Disordered" evidence="1">
    <location>
        <begin position="1"/>
        <end position="51"/>
    </location>
</feature>
<dbReference type="Proteomes" id="UP000194127">
    <property type="component" value="Unassembled WGS sequence"/>
</dbReference>
<feature type="compositionally biased region" description="Basic and acidic residues" evidence="1">
    <location>
        <begin position="25"/>
        <end position="51"/>
    </location>
</feature>
<keyword evidence="3" id="KW-1185">Reference proteome</keyword>
<dbReference type="RefSeq" id="XP_024333120.1">
    <property type="nucleotide sequence ID" value="XM_024481562.1"/>
</dbReference>
<dbReference type="EMBL" id="KZ110614">
    <property type="protein sequence ID" value="OSX56326.1"/>
    <property type="molecule type" value="Genomic_DNA"/>
</dbReference>
<evidence type="ECO:0000256" key="1">
    <source>
        <dbReference type="SAM" id="MobiDB-lite"/>
    </source>
</evidence>
<accession>A0A1X6MJB1</accession>